<dbReference type="AlphaFoldDB" id="A0A6A7AYJ6"/>
<feature type="region of interest" description="Disordered" evidence="1">
    <location>
        <begin position="37"/>
        <end position="71"/>
    </location>
</feature>
<dbReference type="OrthoDB" id="3761807at2759"/>
<protein>
    <submittedName>
        <fullName evidence="2">Uncharacterized protein</fullName>
    </submittedName>
</protein>
<feature type="region of interest" description="Disordered" evidence="1">
    <location>
        <begin position="112"/>
        <end position="137"/>
    </location>
</feature>
<feature type="region of interest" description="Disordered" evidence="1">
    <location>
        <begin position="1"/>
        <end position="21"/>
    </location>
</feature>
<dbReference type="EMBL" id="MU006322">
    <property type="protein sequence ID" value="KAF2847894.1"/>
    <property type="molecule type" value="Genomic_DNA"/>
</dbReference>
<sequence length="215" mass="24242">MMDRRLVTTQTNGETSPDRPPQLKLCGFRCGYGCEEPTDDDGDGGGSDQGSEATYVESNNQGDMRLEMNGRDNDQSEIFGQERTNALLLQSGSEDQHHSELVNHPDEDAAGMASSLEVRSCPSSDHSREMSAHGSVRMMTPGPGIGVWAEDRLEHVNRFPLEYYFLQTPLRLSPQYEHCRGDSLSHFIVPDRPLRIYTLENVWFEYVVGHRMDMN</sequence>
<evidence type="ECO:0000256" key="1">
    <source>
        <dbReference type="SAM" id="MobiDB-lite"/>
    </source>
</evidence>
<organism evidence="2 3">
    <name type="scientific">Plenodomus tracheiphilus IPT5</name>
    <dbReference type="NCBI Taxonomy" id="1408161"/>
    <lineage>
        <taxon>Eukaryota</taxon>
        <taxon>Fungi</taxon>
        <taxon>Dikarya</taxon>
        <taxon>Ascomycota</taxon>
        <taxon>Pezizomycotina</taxon>
        <taxon>Dothideomycetes</taxon>
        <taxon>Pleosporomycetidae</taxon>
        <taxon>Pleosporales</taxon>
        <taxon>Pleosporineae</taxon>
        <taxon>Leptosphaeriaceae</taxon>
        <taxon>Plenodomus</taxon>
    </lineage>
</organism>
<name>A0A6A7AYJ6_9PLEO</name>
<dbReference type="Proteomes" id="UP000799423">
    <property type="component" value="Unassembled WGS sequence"/>
</dbReference>
<evidence type="ECO:0000313" key="2">
    <source>
        <dbReference type="EMBL" id="KAF2847894.1"/>
    </source>
</evidence>
<keyword evidence="3" id="KW-1185">Reference proteome</keyword>
<accession>A0A6A7AYJ6</accession>
<reference evidence="2" key="1">
    <citation type="submission" date="2020-01" db="EMBL/GenBank/DDBJ databases">
        <authorList>
            <consortium name="DOE Joint Genome Institute"/>
            <person name="Haridas S."/>
            <person name="Albert R."/>
            <person name="Binder M."/>
            <person name="Bloem J."/>
            <person name="Labutti K."/>
            <person name="Salamov A."/>
            <person name="Andreopoulos B."/>
            <person name="Baker S.E."/>
            <person name="Barry K."/>
            <person name="Bills G."/>
            <person name="Bluhm B.H."/>
            <person name="Cannon C."/>
            <person name="Castanera R."/>
            <person name="Culley D.E."/>
            <person name="Daum C."/>
            <person name="Ezra D."/>
            <person name="Gonzalez J.B."/>
            <person name="Henrissat B."/>
            <person name="Kuo A."/>
            <person name="Liang C."/>
            <person name="Lipzen A."/>
            <person name="Lutzoni F."/>
            <person name="Magnuson J."/>
            <person name="Mondo S."/>
            <person name="Nolan M."/>
            <person name="Ohm R."/>
            <person name="Pangilinan J."/>
            <person name="Park H.-J."/>
            <person name="Ramirez L."/>
            <person name="Alfaro M."/>
            <person name="Sun H."/>
            <person name="Tritt A."/>
            <person name="Yoshinaga Y."/>
            <person name="Zwiers L.-H."/>
            <person name="Turgeon B.G."/>
            <person name="Goodwin S.B."/>
            <person name="Spatafora J.W."/>
            <person name="Crous P.W."/>
            <person name="Grigoriev I.V."/>
        </authorList>
    </citation>
    <scope>NUCLEOTIDE SEQUENCE</scope>
    <source>
        <strain evidence="2">IPT5</strain>
    </source>
</reference>
<evidence type="ECO:0000313" key="3">
    <source>
        <dbReference type="Proteomes" id="UP000799423"/>
    </source>
</evidence>
<gene>
    <name evidence="2" type="ORF">T440DRAFT_184660</name>
</gene>
<proteinExistence type="predicted"/>